<sequence>MMTTVRKELLGGWTTFEKSYIGGLLLLQMIVFYFNPENLISMIAGISGVLCVTFVAKGKISNYFFGVIQVSLYLIISLQFVLYGEVLLNSFYFIMQIVGIIVWRKKMNVAVSETSANTTETAVVEARSLSKKQTIFTVTVVVIFWYLFGLMLDYFGSNQPYLDSITTAISVVAQILMTLRYKEQWLLWIVVNILSIILWIIAGNPSMVAMWVAFLFNSSYGYYNWRKLAKQTA</sequence>
<feature type="transmembrane region" description="Helical" evidence="8">
    <location>
        <begin position="208"/>
        <end position="225"/>
    </location>
</feature>
<keyword evidence="4" id="KW-1003">Cell membrane</keyword>
<feature type="transmembrane region" description="Helical" evidence="8">
    <location>
        <begin position="135"/>
        <end position="155"/>
    </location>
</feature>
<dbReference type="PANTHER" id="PTHR36122">
    <property type="entry name" value="NICOTINAMIDE RIBOSIDE TRANSPORTER PNUC"/>
    <property type="match status" value="1"/>
</dbReference>
<protein>
    <submittedName>
        <fullName evidence="9">Nicotinamide riboside transporter PnuC</fullName>
    </submittedName>
</protein>
<evidence type="ECO:0000313" key="9">
    <source>
        <dbReference type="EMBL" id="ATF24980.1"/>
    </source>
</evidence>
<feature type="transmembrane region" description="Helical" evidence="8">
    <location>
        <begin position="12"/>
        <end position="33"/>
    </location>
</feature>
<dbReference type="Proteomes" id="UP000243591">
    <property type="component" value="Chromosome"/>
</dbReference>
<dbReference type="OrthoDB" id="9791248at2"/>
<gene>
    <name evidence="9" type="ORF">CNY62_00535</name>
</gene>
<dbReference type="RefSeq" id="WP_081315994.1">
    <property type="nucleotide sequence ID" value="NZ_CP023483.1"/>
</dbReference>
<dbReference type="PANTHER" id="PTHR36122:SF2">
    <property type="entry name" value="NICOTINAMIDE RIBOSIDE TRANSPORTER PNUC"/>
    <property type="match status" value="1"/>
</dbReference>
<evidence type="ECO:0000256" key="3">
    <source>
        <dbReference type="ARBA" id="ARBA00022448"/>
    </source>
</evidence>
<organism evidence="9 10">
    <name type="scientific">Brochothrix thermosphacta</name>
    <name type="common">Microbacterium thermosphactum</name>
    <dbReference type="NCBI Taxonomy" id="2756"/>
    <lineage>
        <taxon>Bacteria</taxon>
        <taxon>Bacillati</taxon>
        <taxon>Bacillota</taxon>
        <taxon>Bacilli</taxon>
        <taxon>Bacillales</taxon>
        <taxon>Listeriaceae</taxon>
        <taxon>Brochothrix</taxon>
    </lineage>
</organism>
<dbReference type="InterPro" id="IPR006419">
    <property type="entry name" value="NMN_transpt_PnuC"/>
</dbReference>
<evidence type="ECO:0000256" key="2">
    <source>
        <dbReference type="ARBA" id="ARBA00006669"/>
    </source>
</evidence>
<evidence type="ECO:0000256" key="1">
    <source>
        <dbReference type="ARBA" id="ARBA00004651"/>
    </source>
</evidence>
<evidence type="ECO:0000256" key="4">
    <source>
        <dbReference type="ARBA" id="ARBA00022475"/>
    </source>
</evidence>
<dbReference type="EMBL" id="CP023483">
    <property type="protein sequence ID" value="ATF24980.1"/>
    <property type="molecule type" value="Genomic_DNA"/>
</dbReference>
<comment type="similarity">
    <text evidence="2">Belongs to the nicotinamide ribonucleoside (NR) uptake permease (TC 4.B.1) family.</text>
</comment>
<dbReference type="NCBIfam" id="TIGR01528">
    <property type="entry name" value="NMN_trans_PnuC"/>
    <property type="match status" value="1"/>
</dbReference>
<dbReference type="GO" id="GO:0034257">
    <property type="term" value="F:nicotinamide riboside transmembrane transporter activity"/>
    <property type="evidence" value="ECO:0007669"/>
    <property type="project" value="InterPro"/>
</dbReference>
<dbReference type="STRING" id="2756.BFR44_02795"/>
<feature type="transmembrane region" description="Helical" evidence="8">
    <location>
        <begin position="185"/>
        <end position="202"/>
    </location>
</feature>
<keyword evidence="7 8" id="KW-0472">Membrane</keyword>
<comment type="subcellular location">
    <subcellularLocation>
        <location evidence="1">Cell membrane</location>
        <topology evidence="1">Multi-pass membrane protein</topology>
    </subcellularLocation>
</comment>
<evidence type="ECO:0000256" key="6">
    <source>
        <dbReference type="ARBA" id="ARBA00022989"/>
    </source>
</evidence>
<keyword evidence="5 8" id="KW-0812">Transmembrane</keyword>
<feature type="transmembrane region" description="Helical" evidence="8">
    <location>
        <begin position="161"/>
        <end position="178"/>
    </location>
</feature>
<keyword evidence="3" id="KW-0813">Transport</keyword>
<keyword evidence="6 8" id="KW-1133">Transmembrane helix</keyword>
<dbReference type="KEGG" id="bths:CNY62_00535"/>
<feature type="transmembrane region" description="Helical" evidence="8">
    <location>
        <begin position="86"/>
        <end position="103"/>
    </location>
</feature>
<evidence type="ECO:0000256" key="8">
    <source>
        <dbReference type="SAM" id="Phobius"/>
    </source>
</evidence>
<proteinExistence type="inferred from homology"/>
<accession>A0A291BV33</accession>
<evidence type="ECO:0000256" key="7">
    <source>
        <dbReference type="ARBA" id="ARBA00023136"/>
    </source>
</evidence>
<evidence type="ECO:0000256" key="5">
    <source>
        <dbReference type="ARBA" id="ARBA00022692"/>
    </source>
</evidence>
<name>A0A291BV33_BROTH</name>
<keyword evidence="10" id="KW-1185">Reference proteome</keyword>
<evidence type="ECO:0000313" key="10">
    <source>
        <dbReference type="Proteomes" id="UP000243591"/>
    </source>
</evidence>
<dbReference type="GO" id="GO:0005886">
    <property type="term" value="C:plasma membrane"/>
    <property type="evidence" value="ECO:0007669"/>
    <property type="project" value="UniProtKB-SubCell"/>
</dbReference>
<dbReference type="AlphaFoldDB" id="A0A291BV33"/>
<reference evidence="9 10" key="1">
    <citation type="submission" date="2017-09" db="EMBL/GenBank/DDBJ databases">
        <title>Complete Genome Sequences of Two Strains of the Meat Spoilage Bacterium Brochothrix thermosphacta Isolated from Ground Chicken.</title>
        <authorList>
            <person name="Paoli G.C."/>
            <person name="Wijey C."/>
            <person name="Chen C.-Y."/>
            <person name="Nguyen L."/>
            <person name="Yan X."/>
            <person name="Irwin P.L."/>
        </authorList>
    </citation>
    <scope>NUCLEOTIDE SEQUENCE [LARGE SCALE GENOMIC DNA]</scope>
    <source>
        <strain evidence="9 10">BI</strain>
    </source>
</reference>
<dbReference type="Pfam" id="PF04973">
    <property type="entry name" value="NMN_transporter"/>
    <property type="match status" value="1"/>
</dbReference>
<feature type="transmembrane region" description="Helical" evidence="8">
    <location>
        <begin position="63"/>
        <end position="80"/>
    </location>
</feature>
<feature type="transmembrane region" description="Helical" evidence="8">
    <location>
        <begin position="39"/>
        <end position="56"/>
    </location>
</feature>